<sequence length="37" mass="4154">MVGDDLLACSARGGKPREEIREKRGDELLKLDIRGKK</sequence>
<protein>
    <submittedName>
        <fullName evidence="1">Uncharacterized protein</fullName>
    </submittedName>
</protein>
<gene>
    <name evidence="1" type="ORF">SEVIR_5G235350v2</name>
</gene>
<evidence type="ECO:0000313" key="1">
    <source>
        <dbReference type="EMBL" id="TKW15401.1"/>
    </source>
</evidence>
<reference evidence="1" key="1">
    <citation type="submission" date="2019-03" db="EMBL/GenBank/DDBJ databases">
        <title>WGS assembly of Setaria viridis.</title>
        <authorList>
            <person name="Huang P."/>
            <person name="Jenkins J."/>
            <person name="Grimwood J."/>
            <person name="Barry K."/>
            <person name="Healey A."/>
            <person name="Mamidi S."/>
            <person name="Sreedasyam A."/>
            <person name="Shu S."/>
            <person name="Feldman M."/>
            <person name="Wu J."/>
            <person name="Yu Y."/>
            <person name="Chen C."/>
            <person name="Johnson J."/>
            <person name="Rokhsar D."/>
            <person name="Baxter I."/>
            <person name="Schmutz J."/>
            <person name="Brutnell T."/>
            <person name="Kellogg E."/>
        </authorList>
    </citation>
    <scope>NUCLEOTIDE SEQUENCE [LARGE SCALE GENOMIC DNA]</scope>
</reference>
<dbReference type="EMBL" id="CM016556">
    <property type="protein sequence ID" value="TKW15401.1"/>
    <property type="molecule type" value="Genomic_DNA"/>
</dbReference>
<accession>A0A4U6UGS8</accession>
<keyword evidence="2" id="KW-1185">Reference proteome</keyword>
<dbReference type="Gramene" id="TKW15401">
    <property type="protein sequence ID" value="TKW15401"/>
    <property type="gene ID" value="SEVIR_5G235350v2"/>
</dbReference>
<dbReference type="AlphaFoldDB" id="A0A4U6UGS8"/>
<organism evidence="1 2">
    <name type="scientific">Setaria viridis</name>
    <name type="common">Green bristlegrass</name>
    <name type="synonym">Setaria italica subsp. viridis</name>
    <dbReference type="NCBI Taxonomy" id="4556"/>
    <lineage>
        <taxon>Eukaryota</taxon>
        <taxon>Viridiplantae</taxon>
        <taxon>Streptophyta</taxon>
        <taxon>Embryophyta</taxon>
        <taxon>Tracheophyta</taxon>
        <taxon>Spermatophyta</taxon>
        <taxon>Magnoliopsida</taxon>
        <taxon>Liliopsida</taxon>
        <taxon>Poales</taxon>
        <taxon>Poaceae</taxon>
        <taxon>PACMAD clade</taxon>
        <taxon>Panicoideae</taxon>
        <taxon>Panicodae</taxon>
        <taxon>Paniceae</taxon>
        <taxon>Cenchrinae</taxon>
        <taxon>Setaria</taxon>
    </lineage>
</organism>
<name>A0A4U6UGS8_SETVI</name>
<dbReference type="Proteomes" id="UP000298652">
    <property type="component" value="Chromosome 5"/>
</dbReference>
<proteinExistence type="predicted"/>
<evidence type="ECO:0000313" key="2">
    <source>
        <dbReference type="Proteomes" id="UP000298652"/>
    </source>
</evidence>